<reference evidence="7" key="1">
    <citation type="submission" date="2025-08" db="UniProtKB">
        <authorList>
            <consortium name="RefSeq"/>
        </authorList>
    </citation>
    <scope>IDENTIFICATION</scope>
</reference>
<feature type="non-terminal residue" evidence="7">
    <location>
        <position position="304"/>
    </location>
</feature>
<dbReference type="InterPro" id="IPR013083">
    <property type="entry name" value="Znf_RING/FYVE/PHD"/>
</dbReference>
<dbReference type="InterPro" id="IPR001841">
    <property type="entry name" value="Znf_RING"/>
</dbReference>
<organism evidence="6 7">
    <name type="scientific">Priapulus caudatus</name>
    <name type="common">Priapulid worm</name>
    <dbReference type="NCBI Taxonomy" id="37621"/>
    <lineage>
        <taxon>Eukaryota</taxon>
        <taxon>Metazoa</taxon>
        <taxon>Ecdysozoa</taxon>
        <taxon>Scalidophora</taxon>
        <taxon>Priapulida</taxon>
        <taxon>Priapulimorpha</taxon>
        <taxon>Priapulimorphida</taxon>
        <taxon>Priapulidae</taxon>
        <taxon>Priapulus</taxon>
    </lineage>
</organism>
<keyword evidence="6" id="KW-1185">Reference proteome</keyword>
<dbReference type="CDD" id="cd16576">
    <property type="entry name" value="RING-HC_TRIM9-like_C-I"/>
    <property type="match status" value="1"/>
</dbReference>
<dbReference type="RefSeq" id="XP_014669122.1">
    <property type="nucleotide sequence ID" value="XM_014813636.1"/>
</dbReference>
<evidence type="ECO:0000256" key="3">
    <source>
        <dbReference type="ARBA" id="ARBA00022833"/>
    </source>
</evidence>
<dbReference type="PANTHER" id="PTHR24099">
    <property type="entry name" value="E3 UBIQUITIN-PROTEIN LIGASE TRIM36-RELATED"/>
    <property type="match status" value="1"/>
</dbReference>
<dbReference type="SUPFAM" id="SSF57850">
    <property type="entry name" value="RING/U-box"/>
    <property type="match status" value="1"/>
</dbReference>
<dbReference type="GeneID" id="106810326"/>
<evidence type="ECO:0000313" key="7">
    <source>
        <dbReference type="RefSeq" id="XP_014669122.1"/>
    </source>
</evidence>
<dbReference type="Pfam" id="PF00643">
    <property type="entry name" value="zf-B_box"/>
    <property type="match status" value="1"/>
</dbReference>
<dbReference type="InterPro" id="IPR000315">
    <property type="entry name" value="Znf_B-box"/>
</dbReference>
<dbReference type="Gene3D" id="4.10.830.40">
    <property type="match status" value="1"/>
</dbReference>
<dbReference type="Pfam" id="PF22586">
    <property type="entry name" value="ANCHR-like_BBOX"/>
    <property type="match status" value="1"/>
</dbReference>
<evidence type="ECO:0000256" key="4">
    <source>
        <dbReference type="PROSITE-ProRule" id="PRU00024"/>
    </source>
</evidence>
<protein>
    <submittedName>
        <fullName evidence="7">E3 ubiquitin-protein ligase TRIM9-like</fullName>
    </submittedName>
</protein>
<dbReference type="InterPro" id="IPR050617">
    <property type="entry name" value="E3_ligase_FN3/SPRY"/>
</dbReference>
<dbReference type="InterPro" id="IPR027370">
    <property type="entry name" value="Znf-RING_euk"/>
</dbReference>
<proteinExistence type="predicted"/>
<dbReference type="Proteomes" id="UP000695022">
    <property type="component" value="Unplaced"/>
</dbReference>
<feature type="domain" description="B box-type" evidence="5">
    <location>
        <begin position="209"/>
        <end position="251"/>
    </location>
</feature>
<evidence type="ECO:0000256" key="2">
    <source>
        <dbReference type="ARBA" id="ARBA00022771"/>
    </source>
</evidence>
<sequence>MEEELKCPVCKRIYNNPVLLPCLHSMCLNCGVHIQQPAQQVLSGNEDAQTVISEGSYEGSTGDSPNVDTLSIVSETDSGVVVNSRPNSYVGTPNIHGMIFPPLPANSLAVTCPVCHKTVYFDENGVQNLPKSRALQSIIDRYRESKNLVVKCQLCEGEPADASLMCEQCEVFYCAPCKDNCHPARGPLAAHTLLNPTQGREKLKSKNKVRDARCAEHADEHLSMYCMLCKMPVCYLCLQDGRHNSHDVQALGAMGKAQKSSPSFGSVYCDVMQRAPYENILKLSGLPVVSLSPEAGFVTAQIKL</sequence>
<dbReference type="Gene3D" id="3.30.40.10">
    <property type="entry name" value="Zinc/RING finger domain, C3HC4 (zinc finger)"/>
    <property type="match status" value="1"/>
</dbReference>
<dbReference type="SUPFAM" id="SSF57845">
    <property type="entry name" value="B-box zinc-binding domain"/>
    <property type="match status" value="1"/>
</dbReference>
<dbReference type="Gene3D" id="3.30.160.60">
    <property type="entry name" value="Classic Zinc Finger"/>
    <property type="match status" value="1"/>
</dbReference>
<evidence type="ECO:0000313" key="6">
    <source>
        <dbReference type="Proteomes" id="UP000695022"/>
    </source>
</evidence>
<keyword evidence="3" id="KW-0862">Zinc</keyword>
<dbReference type="Pfam" id="PF13445">
    <property type="entry name" value="zf-RING_UBOX"/>
    <property type="match status" value="1"/>
</dbReference>
<evidence type="ECO:0000259" key="5">
    <source>
        <dbReference type="PROSITE" id="PS50119"/>
    </source>
</evidence>
<evidence type="ECO:0000256" key="1">
    <source>
        <dbReference type="ARBA" id="ARBA00022723"/>
    </source>
</evidence>
<dbReference type="CDD" id="cd19803">
    <property type="entry name" value="Bbox1_TRIM9-like_C-I"/>
    <property type="match status" value="1"/>
</dbReference>
<keyword evidence="1" id="KW-0479">Metal-binding</keyword>
<name>A0ABM1EAA1_PRICU</name>
<gene>
    <name evidence="7" type="primary">LOC106810326</name>
</gene>
<dbReference type="PANTHER" id="PTHR24099:SF15">
    <property type="entry name" value="E3 UBIQUITIN-PROTEIN LIGASE TRIM9"/>
    <property type="match status" value="1"/>
</dbReference>
<accession>A0ABM1EAA1</accession>
<dbReference type="SMART" id="SM00336">
    <property type="entry name" value="BBOX"/>
    <property type="match status" value="2"/>
</dbReference>
<dbReference type="PROSITE" id="PS50119">
    <property type="entry name" value="ZF_BBOX"/>
    <property type="match status" value="1"/>
</dbReference>
<keyword evidence="2 4" id="KW-0863">Zinc-finger</keyword>
<dbReference type="SMART" id="SM00184">
    <property type="entry name" value="RING"/>
    <property type="match status" value="1"/>
</dbReference>